<reference evidence="3" key="1">
    <citation type="journal article" date="2019" name="Int. J. Syst. Evol. Microbiol.">
        <title>The Global Catalogue of Microorganisms (GCM) 10K type strain sequencing project: providing services to taxonomists for standard genome sequencing and annotation.</title>
        <authorList>
            <consortium name="The Broad Institute Genomics Platform"/>
            <consortium name="The Broad Institute Genome Sequencing Center for Infectious Disease"/>
            <person name="Wu L."/>
            <person name="Ma J."/>
        </authorList>
    </citation>
    <scope>NUCLEOTIDE SEQUENCE [LARGE SCALE GENOMIC DNA]</scope>
    <source>
        <strain evidence="3">CGMCC 1.12922</strain>
    </source>
</reference>
<sequence length="141" mass="15802">MDLFEKTPGDDLRAFTCRDDDGLAGCVMASRLRYPEDNRTVFLLAPVAVETGRQRRGIGRKLLRIGLDDLRRRGVDVALTYGDPACYDKVGFAPITDNLARAPLALQFPHGWLGQSLTERPLDRLRGPLCWVEALNSPAYW</sequence>
<dbReference type="CDD" id="cd04301">
    <property type="entry name" value="NAT_SF"/>
    <property type="match status" value="1"/>
</dbReference>
<dbReference type="Pfam" id="PF13508">
    <property type="entry name" value="Acetyltransf_7"/>
    <property type="match status" value="1"/>
</dbReference>
<dbReference type="EMBL" id="BMGI01000002">
    <property type="protein sequence ID" value="GGD32396.1"/>
    <property type="molecule type" value="Genomic_DNA"/>
</dbReference>
<dbReference type="Proteomes" id="UP000617355">
    <property type="component" value="Unassembled WGS sequence"/>
</dbReference>
<organism evidence="2 3">
    <name type="scientific">Sinisalibacter lacisalsi</name>
    <dbReference type="NCBI Taxonomy" id="1526570"/>
    <lineage>
        <taxon>Bacteria</taxon>
        <taxon>Pseudomonadati</taxon>
        <taxon>Pseudomonadota</taxon>
        <taxon>Alphaproteobacteria</taxon>
        <taxon>Rhodobacterales</taxon>
        <taxon>Roseobacteraceae</taxon>
        <taxon>Sinisalibacter</taxon>
    </lineage>
</organism>
<comment type="caution">
    <text evidence="2">The sequence shown here is derived from an EMBL/GenBank/DDBJ whole genome shotgun (WGS) entry which is preliminary data.</text>
</comment>
<evidence type="ECO:0000313" key="3">
    <source>
        <dbReference type="Proteomes" id="UP000617355"/>
    </source>
</evidence>
<evidence type="ECO:0000259" key="1">
    <source>
        <dbReference type="PROSITE" id="PS51186"/>
    </source>
</evidence>
<dbReference type="SUPFAM" id="SSF55729">
    <property type="entry name" value="Acyl-CoA N-acyltransferases (Nat)"/>
    <property type="match status" value="1"/>
</dbReference>
<keyword evidence="3" id="KW-1185">Reference proteome</keyword>
<accession>A0ABQ1QN68</accession>
<evidence type="ECO:0000313" key="2">
    <source>
        <dbReference type="EMBL" id="GGD32396.1"/>
    </source>
</evidence>
<name>A0ABQ1QN68_9RHOB</name>
<dbReference type="PROSITE" id="PS51186">
    <property type="entry name" value="GNAT"/>
    <property type="match status" value="1"/>
</dbReference>
<dbReference type="InterPro" id="IPR000182">
    <property type="entry name" value="GNAT_dom"/>
</dbReference>
<feature type="domain" description="N-acetyltransferase" evidence="1">
    <location>
        <begin position="1"/>
        <end position="118"/>
    </location>
</feature>
<dbReference type="Gene3D" id="3.40.630.30">
    <property type="match status" value="1"/>
</dbReference>
<dbReference type="InterPro" id="IPR016181">
    <property type="entry name" value="Acyl_CoA_acyltransferase"/>
</dbReference>
<gene>
    <name evidence="2" type="ORF">GCM10011358_15590</name>
</gene>
<proteinExistence type="predicted"/>
<protein>
    <recommendedName>
        <fullName evidence="1">N-acetyltransferase domain-containing protein</fullName>
    </recommendedName>
</protein>